<keyword evidence="2" id="KW-0812">Transmembrane</keyword>
<name>A0A5C5Z858_9BACT</name>
<dbReference type="OrthoDB" id="245674at2"/>
<reference evidence="3 4" key="1">
    <citation type="submission" date="2019-02" db="EMBL/GenBank/DDBJ databases">
        <title>Deep-cultivation of Planctomycetes and their phenomic and genomic characterization uncovers novel biology.</title>
        <authorList>
            <person name="Wiegand S."/>
            <person name="Jogler M."/>
            <person name="Boedeker C."/>
            <person name="Pinto D."/>
            <person name="Vollmers J."/>
            <person name="Rivas-Marin E."/>
            <person name="Kohn T."/>
            <person name="Peeters S.H."/>
            <person name="Heuer A."/>
            <person name="Rast P."/>
            <person name="Oberbeckmann S."/>
            <person name="Bunk B."/>
            <person name="Jeske O."/>
            <person name="Meyerdierks A."/>
            <person name="Storesund J.E."/>
            <person name="Kallscheuer N."/>
            <person name="Luecker S."/>
            <person name="Lage O.M."/>
            <person name="Pohl T."/>
            <person name="Merkel B.J."/>
            <person name="Hornburger P."/>
            <person name="Mueller R.-W."/>
            <person name="Bruemmer F."/>
            <person name="Labrenz M."/>
            <person name="Spormann A.M."/>
            <person name="Op Den Camp H."/>
            <person name="Overmann J."/>
            <person name="Amann R."/>
            <person name="Jetten M.S.M."/>
            <person name="Mascher T."/>
            <person name="Medema M.H."/>
            <person name="Devos D.P."/>
            <person name="Kaster A.-K."/>
            <person name="Ovreas L."/>
            <person name="Rohde M."/>
            <person name="Galperin M.Y."/>
            <person name="Jogler C."/>
        </authorList>
    </citation>
    <scope>NUCLEOTIDE SEQUENCE [LARGE SCALE GENOMIC DNA]</scope>
    <source>
        <strain evidence="3 4">CA13</strain>
    </source>
</reference>
<feature type="transmembrane region" description="Helical" evidence="2">
    <location>
        <begin position="9"/>
        <end position="27"/>
    </location>
</feature>
<dbReference type="RefSeq" id="WP_146400680.1">
    <property type="nucleotide sequence ID" value="NZ_SJPJ01000001.1"/>
</dbReference>
<protein>
    <submittedName>
        <fullName evidence="3">Uncharacterized protein</fullName>
    </submittedName>
</protein>
<dbReference type="AlphaFoldDB" id="A0A5C5Z858"/>
<evidence type="ECO:0000256" key="1">
    <source>
        <dbReference type="SAM" id="MobiDB-lite"/>
    </source>
</evidence>
<evidence type="ECO:0000313" key="4">
    <source>
        <dbReference type="Proteomes" id="UP000315010"/>
    </source>
</evidence>
<sequence>MLKDVKKSLILWPLTASVIVMLLSWLGSNNESFIQWVAQTKQSITLAFGDEAIEITPIAEETVRIDHWDLVRGSSTLKTSVAVMHRQVSPPKQSTVAVERPEHGSRALRVPDRLEREIGGNPSADHVRPIVSVPAPVRNETQELAGHQSAPSLTLPTLQPQMPLTITPIGTSMSLTNATESNTHDSILPKSISVLGKRIVRTKPDIKKDETNVYLETYAPPSAVDSYGESLAQRPVQSLAQPPAQPPVEPTAGTYEPTHRSPQFSPAGWPVTSKLDQQLNGLEQFATGTDAHTFETTTMVNWIHRVQATLDQLRRLPRLGHPDAGEKLDQLKRLFVEGHVAAEAMPDREAQILWLHACYAVERRAAVWKPVWNLTSSGQTEQVLGQIDPQTLLQAEQYVAQVREILPETQDVEGWNRYLLLDELERSANEFETNNRAMLAKRFLSRLRWHGLHPEHRDWLDNDAIEQLANAVRPWTRGAVDYASLLNQIEHQEANEIDTVSVEIAEAVQTLQHAESPQAVEIANVIDTYYRNANIRVAMSEGLLERMLPSMDTKTVPVRTTILGSQVTGVSQVDSSLQIQLKPTPDRWQIELQTLGNVHTRSLGTQGPVSVRTDGDSNFFATTPIEISTNGIRKGESWVDVQGSTRLRGIESDYDRWPLLGPLVRSIAHSRYDSQKPVTNRLASAKLREQVSSEIDEQVQTKLNQSTDQLAQVVLGPLGALRLDPKVVDMQTTSERLLARYRLAGDWQIAAFTPRPRALRDSLMSVQVHQSAMNNMLEQLVPRDQPLLISDMINQGALLFGQDPSTLPEDIPDDVMIQFAKTRPITVEIEDNKMWLTLRIVRLTRGDTLDLRRFIVRGAYVPHAEGLKASLVRDGHLRISGPSLSMRQRLPIRAIFNKVLSTTHGFPLTAVALEHHPAASNLVISQLELREGWMAMAVSEAEAARIATRP</sequence>
<organism evidence="3 4">
    <name type="scientific">Novipirellula herctigrandis</name>
    <dbReference type="NCBI Taxonomy" id="2527986"/>
    <lineage>
        <taxon>Bacteria</taxon>
        <taxon>Pseudomonadati</taxon>
        <taxon>Planctomycetota</taxon>
        <taxon>Planctomycetia</taxon>
        <taxon>Pirellulales</taxon>
        <taxon>Pirellulaceae</taxon>
        <taxon>Novipirellula</taxon>
    </lineage>
</organism>
<keyword evidence="4" id="KW-1185">Reference proteome</keyword>
<accession>A0A5C5Z858</accession>
<dbReference type="EMBL" id="SJPJ01000001">
    <property type="protein sequence ID" value="TWT83482.1"/>
    <property type="molecule type" value="Genomic_DNA"/>
</dbReference>
<feature type="region of interest" description="Disordered" evidence="1">
    <location>
        <begin position="226"/>
        <end position="266"/>
    </location>
</feature>
<keyword evidence="2" id="KW-1133">Transmembrane helix</keyword>
<comment type="caution">
    <text evidence="3">The sequence shown here is derived from an EMBL/GenBank/DDBJ whole genome shotgun (WGS) entry which is preliminary data.</text>
</comment>
<evidence type="ECO:0000256" key="2">
    <source>
        <dbReference type="SAM" id="Phobius"/>
    </source>
</evidence>
<evidence type="ECO:0000313" key="3">
    <source>
        <dbReference type="EMBL" id="TWT83482.1"/>
    </source>
</evidence>
<keyword evidence="2" id="KW-0472">Membrane</keyword>
<proteinExistence type="predicted"/>
<gene>
    <name evidence="3" type="ORF">CA13_49470</name>
</gene>
<dbReference type="Proteomes" id="UP000315010">
    <property type="component" value="Unassembled WGS sequence"/>
</dbReference>